<keyword evidence="1" id="KW-0732">Signal</keyword>
<accession>A0A2A4MV59</accession>
<dbReference type="EMBL" id="NVQR01000011">
    <property type="protein sequence ID" value="PCH63624.1"/>
    <property type="molecule type" value="Genomic_DNA"/>
</dbReference>
<dbReference type="InterPro" id="IPR011051">
    <property type="entry name" value="RmlC_Cupin_sf"/>
</dbReference>
<evidence type="ECO:0000313" key="2">
    <source>
        <dbReference type="EMBL" id="PCH63624.1"/>
    </source>
</evidence>
<proteinExistence type="predicted"/>
<name>A0A2A4MV59_9GAMM</name>
<dbReference type="Proteomes" id="UP000218172">
    <property type="component" value="Unassembled WGS sequence"/>
</dbReference>
<feature type="signal peptide" evidence="1">
    <location>
        <begin position="1"/>
        <end position="24"/>
    </location>
</feature>
<evidence type="ECO:0008006" key="4">
    <source>
        <dbReference type="Google" id="ProtNLM"/>
    </source>
</evidence>
<dbReference type="InterPro" id="IPR014710">
    <property type="entry name" value="RmlC-like_jellyroll"/>
</dbReference>
<protein>
    <recommendedName>
        <fullName evidence="4">Cupin domain-containing protein</fullName>
    </recommendedName>
</protein>
<comment type="caution">
    <text evidence="2">The sequence shown here is derived from an EMBL/GenBank/DDBJ whole genome shotgun (WGS) entry which is preliminary data.</text>
</comment>
<dbReference type="Gene3D" id="2.60.120.10">
    <property type="entry name" value="Jelly Rolls"/>
    <property type="match status" value="1"/>
</dbReference>
<gene>
    <name evidence="2" type="ORF">COC19_00795</name>
</gene>
<organism evidence="2 3">
    <name type="scientific">SAR86 cluster bacterium</name>
    <dbReference type="NCBI Taxonomy" id="2030880"/>
    <lineage>
        <taxon>Bacteria</taxon>
        <taxon>Pseudomonadati</taxon>
        <taxon>Pseudomonadota</taxon>
        <taxon>Gammaproteobacteria</taxon>
        <taxon>SAR86 cluster</taxon>
    </lineage>
</organism>
<feature type="chain" id="PRO_5013377177" description="Cupin domain-containing protein" evidence="1">
    <location>
        <begin position="25"/>
        <end position="137"/>
    </location>
</feature>
<reference evidence="3" key="1">
    <citation type="submission" date="2017-08" db="EMBL/GenBank/DDBJ databases">
        <title>A dynamic microbial community with high functional redundancy inhabits the cold, oxic subseafloor aquifer.</title>
        <authorList>
            <person name="Tully B.J."/>
            <person name="Wheat C.G."/>
            <person name="Glazer B.T."/>
            <person name="Huber J.A."/>
        </authorList>
    </citation>
    <scope>NUCLEOTIDE SEQUENCE [LARGE SCALE GENOMIC DNA]</scope>
</reference>
<sequence>MNFKRVFMGAALATSLVVSLSATAEDETSNIDCSNTNLPGKDYVNSHPEFNKILFENDRIRTFEYTLEPGEKEGCHSHPDVLIYIAKGGTILSEFEQGDPAEFIEIEGEAKYIPAGGNHTSENISDEAIVLIITEFK</sequence>
<dbReference type="SUPFAM" id="SSF51182">
    <property type="entry name" value="RmlC-like cupins"/>
    <property type="match status" value="1"/>
</dbReference>
<evidence type="ECO:0000313" key="3">
    <source>
        <dbReference type="Proteomes" id="UP000218172"/>
    </source>
</evidence>
<dbReference type="AlphaFoldDB" id="A0A2A4MV59"/>
<evidence type="ECO:0000256" key="1">
    <source>
        <dbReference type="SAM" id="SignalP"/>
    </source>
</evidence>